<dbReference type="GO" id="GO:0030544">
    <property type="term" value="F:Hsp70 protein binding"/>
    <property type="evidence" value="ECO:0007669"/>
    <property type="project" value="UniProtKB-UniRule"/>
</dbReference>
<comment type="catalytic activity">
    <reaction evidence="24 31">
        <text>tetradecanoate + reduced [NADPH--hemoprotein reductase] + O2 = 13-hydroxytetradecanoate + oxidized [NADPH--hemoprotein reductase] + H2O + H(+)</text>
        <dbReference type="Rhea" id="RHEA:50096"/>
        <dbReference type="Rhea" id="RHEA-COMP:11964"/>
        <dbReference type="Rhea" id="RHEA-COMP:11965"/>
        <dbReference type="ChEBI" id="CHEBI:15377"/>
        <dbReference type="ChEBI" id="CHEBI:15378"/>
        <dbReference type="ChEBI" id="CHEBI:15379"/>
        <dbReference type="ChEBI" id="CHEBI:30807"/>
        <dbReference type="ChEBI" id="CHEBI:57618"/>
        <dbReference type="ChEBI" id="CHEBI:58210"/>
        <dbReference type="ChEBI" id="CHEBI:132031"/>
    </reaction>
    <physiologicalReaction direction="left-to-right" evidence="24 31">
        <dbReference type="Rhea" id="RHEA:50097"/>
    </physiologicalReaction>
</comment>
<keyword evidence="16 30" id="KW-0560">Oxidoreductase</keyword>
<feature type="binding site" description="axial binding residue" evidence="29">
    <location>
        <position position="277"/>
    </location>
    <ligand>
        <name>heme</name>
        <dbReference type="ChEBI" id="CHEBI:30413"/>
    </ligand>
    <ligandPart>
        <name>Fe</name>
        <dbReference type="ChEBI" id="CHEBI:18248"/>
    </ligandPart>
</feature>
<dbReference type="EC" id="1.14.14.1" evidence="6 31"/>
<evidence type="ECO:0000256" key="4">
    <source>
        <dbReference type="ARBA" id="ARBA00010617"/>
    </source>
</evidence>
<reference evidence="32" key="1">
    <citation type="submission" date="2023-09" db="UniProtKB">
        <authorList>
            <consortium name="Ensembl"/>
        </authorList>
    </citation>
    <scope>IDENTIFICATION</scope>
</reference>
<keyword evidence="10 29" id="KW-0479">Metal-binding</keyword>
<dbReference type="GO" id="GO:0005506">
    <property type="term" value="F:iron ion binding"/>
    <property type="evidence" value="ECO:0007669"/>
    <property type="project" value="UniProtKB-UniRule"/>
</dbReference>
<evidence type="ECO:0000256" key="2">
    <source>
        <dbReference type="ARBA" id="ARBA00004174"/>
    </source>
</evidence>
<dbReference type="InterPro" id="IPR017972">
    <property type="entry name" value="Cyt_P450_CS"/>
</dbReference>
<comment type="catalytic activity">
    <reaction evidence="28 31">
        <text>(5Z,8Z,11Z)-eicosatrienoate + reduced [NADPH--hemoprotein reductase] + O2 = 19-hydroxy-(5Z,8Z,11Z)-eicosatrienoate + oxidized [NADPH--hemoprotein reductase] + H2O + H(+)</text>
        <dbReference type="Rhea" id="RHEA:50076"/>
        <dbReference type="Rhea" id="RHEA-COMP:11964"/>
        <dbReference type="Rhea" id="RHEA-COMP:11965"/>
        <dbReference type="ChEBI" id="CHEBI:15377"/>
        <dbReference type="ChEBI" id="CHEBI:15378"/>
        <dbReference type="ChEBI" id="CHEBI:15379"/>
        <dbReference type="ChEBI" id="CHEBI:57618"/>
        <dbReference type="ChEBI" id="CHEBI:58210"/>
        <dbReference type="ChEBI" id="CHEBI:78043"/>
        <dbReference type="ChEBI" id="CHEBI:132024"/>
    </reaction>
    <physiologicalReaction direction="left-to-right" evidence="28 31">
        <dbReference type="Rhea" id="RHEA:50077"/>
    </physiologicalReaction>
</comment>
<dbReference type="InterPro" id="IPR008070">
    <property type="entry name" value="Cyt_P450_E_grp-I_CYP2E-like"/>
</dbReference>
<evidence type="ECO:0000256" key="7">
    <source>
        <dbReference type="ARBA" id="ARBA00013248"/>
    </source>
</evidence>
<keyword evidence="19 31" id="KW-0443">Lipid metabolism</keyword>
<comment type="catalytic activity">
    <reaction evidence="23 31">
        <text>(5Z,8Z,11Z,14Z,17Z)-eicosapentaenoate + reduced [NADPH--hemoprotein reductase] + O2 = 19-hydroxy-(5Z,8Z,11Z,14Z,17Z)-eicosapentaenoate + oxidized [NADPH--hemoprotein reductase] + H2O + H(+)</text>
        <dbReference type="Rhea" id="RHEA:39787"/>
        <dbReference type="Rhea" id="RHEA-COMP:11964"/>
        <dbReference type="Rhea" id="RHEA-COMP:11965"/>
        <dbReference type="ChEBI" id="CHEBI:15377"/>
        <dbReference type="ChEBI" id="CHEBI:15378"/>
        <dbReference type="ChEBI" id="CHEBI:15379"/>
        <dbReference type="ChEBI" id="CHEBI:57618"/>
        <dbReference type="ChEBI" id="CHEBI:58210"/>
        <dbReference type="ChEBI" id="CHEBI:58562"/>
        <dbReference type="ChEBI" id="CHEBI:76636"/>
    </reaction>
    <physiologicalReaction direction="left-to-right" evidence="23 31">
        <dbReference type="Rhea" id="RHEA:39788"/>
    </physiologicalReaction>
</comment>
<comment type="catalytic activity">
    <reaction evidence="25">
        <text>an organic molecule + reduced [NADPH--hemoprotein reductase] + O2 = an alcohol + oxidized [NADPH--hemoprotein reductase] + H2O + H(+)</text>
        <dbReference type="Rhea" id="RHEA:17149"/>
        <dbReference type="Rhea" id="RHEA-COMP:11964"/>
        <dbReference type="Rhea" id="RHEA-COMP:11965"/>
        <dbReference type="ChEBI" id="CHEBI:15377"/>
        <dbReference type="ChEBI" id="CHEBI:15378"/>
        <dbReference type="ChEBI" id="CHEBI:15379"/>
        <dbReference type="ChEBI" id="CHEBI:30879"/>
        <dbReference type="ChEBI" id="CHEBI:57618"/>
        <dbReference type="ChEBI" id="CHEBI:58210"/>
        <dbReference type="ChEBI" id="CHEBI:142491"/>
        <dbReference type="EC" id="1.14.14.1"/>
    </reaction>
    <physiologicalReaction direction="left-to-right" evidence="25">
        <dbReference type="Rhea" id="RHEA:17150"/>
    </physiologicalReaction>
</comment>
<gene>
    <name evidence="32" type="primary">LOC109701182</name>
</gene>
<keyword evidence="20 31" id="KW-0496">Mitochondrion</keyword>
<dbReference type="InterPro" id="IPR050182">
    <property type="entry name" value="Cytochrome_P450_fam2"/>
</dbReference>
<evidence type="ECO:0000256" key="17">
    <source>
        <dbReference type="ARBA" id="ARBA00023004"/>
    </source>
</evidence>
<keyword evidence="9 29" id="KW-0349">Heme</keyword>
<keyword evidence="14 31" id="KW-0492">Microsome</keyword>
<dbReference type="PROSITE" id="PS00086">
    <property type="entry name" value="CYTOCHROME_P450"/>
    <property type="match status" value="1"/>
</dbReference>
<evidence type="ECO:0000256" key="3">
    <source>
        <dbReference type="ARBA" id="ARBA00004872"/>
    </source>
</evidence>
<evidence type="ECO:0000256" key="10">
    <source>
        <dbReference type="ARBA" id="ARBA00022723"/>
    </source>
</evidence>
<dbReference type="Pfam" id="PF00067">
    <property type="entry name" value="p450"/>
    <property type="match status" value="1"/>
</dbReference>
<comment type="function">
    <text evidence="22 31">A cytochrome P450 monooxygenase involved in the metabolism of fatty acids. Mechanistically, uses molecular oxygen inserting one oxygen atom into a substrate, and reducing the second into a water molecule, with two electrons provided by NADPH via cytochrome P450 reductase (NADPH--hemoprotein reductase). Catalyzes the hydroxylation of carbon-hydrogen bonds. Hydroxylates fatty acids specifically at the omega-1 position displaying the highest catalytic activity for saturated fatty acids. May be involved in the oxidative metabolism of xenobiotics.</text>
</comment>
<protein>
    <recommendedName>
        <fullName evidence="8 31">Cytochrome P450 2E1</fullName>
        <ecNumber evidence="7 31">1.14.13.n7</ecNumber>
        <ecNumber evidence="6 31">1.14.14.1</ecNumber>
    </recommendedName>
</protein>
<evidence type="ECO:0000256" key="16">
    <source>
        <dbReference type="ARBA" id="ARBA00023002"/>
    </source>
</evidence>
<dbReference type="InterPro" id="IPR001128">
    <property type="entry name" value="Cyt_P450"/>
</dbReference>
<comment type="catalytic activity">
    <reaction evidence="26 31">
        <text>(4Z,7Z,10Z,13Z,16Z,19Z)-docosahexaenoate + reduced [NADPH--hemoprotein reductase] + O2 = 21-hydroxy-(4Z,7Z,10Z,13Z,16Z,19Z)-docosahexaenoate + oxidized [NADPH--hemoprotein reductase] + H2O + H(+)</text>
        <dbReference type="Rhea" id="RHEA:50088"/>
        <dbReference type="Rhea" id="RHEA-COMP:11964"/>
        <dbReference type="Rhea" id="RHEA-COMP:11965"/>
        <dbReference type="ChEBI" id="CHEBI:15377"/>
        <dbReference type="ChEBI" id="CHEBI:15378"/>
        <dbReference type="ChEBI" id="CHEBI:15379"/>
        <dbReference type="ChEBI" id="CHEBI:57618"/>
        <dbReference type="ChEBI" id="CHEBI:58210"/>
        <dbReference type="ChEBI" id="CHEBI:77016"/>
        <dbReference type="ChEBI" id="CHEBI:132025"/>
    </reaction>
    <physiologicalReaction direction="left-to-right" evidence="26 31">
        <dbReference type="Rhea" id="RHEA:50089"/>
    </physiologicalReaction>
</comment>
<dbReference type="GO" id="GO:0016712">
    <property type="term" value="F:oxidoreductase activity, acting on paired donors, with incorporation or reduction of molecular oxygen, reduced flavin or flavoprotein as one donor, and incorporation of one atom of oxygen"/>
    <property type="evidence" value="ECO:0007669"/>
    <property type="project" value="UniProtKB-EC"/>
</dbReference>
<evidence type="ECO:0000256" key="19">
    <source>
        <dbReference type="ARBA" id="ARBA00023098"/>
    </source>
</evidence>
<organism evidence="32">
    <name type="scientific">Castor canadensis</name>
    <name type="common">American beaver</name>
    <dbReference type="NCBI Taxonomy" id="51338"/>
    <lineage>
        <taxon>Eukaryota</taxon>
        <taxon>Metazoa</taxon>
        <taxon>Chordata</taxon>
        <taxon>Craniata</taxon>
        <taxon>Vertebrata</taxon>
        <taxon>Euteleostomi</taxon>
        <taxon>Mammalia</taxon>
        <taxon>Eutheria</taxon>
        <taxon>Euarchontoglires</taxon>
        <taxon>Glires</taxon>
        <taxon>Rodentia</taxon>
        <taxon>Castorimorpha</taxon>
        <taxon>Castoridae</taxon>
        <taxon>Castor</taxon>
    </lineage>
</organism>
<evidence type="ECO:0000256" key="21">
    <source>
        <dbReference type="ARBA" id="ARBA00023136"/>
    </source>
</evidence>
<evidence type="ECO:0000256" key="13">
    <source>
        <dbReference type="ARBA" id="ARBA00022832"/>
    </source>
</evidence>
<name>A0A8C0ZVW2_CASCN</name>
<evidence type="ECO:0000256" key="23">
    <source>
        <dbReference type="ARBA" id="ARBA00047829"/>
    </source>
</evidence>
<evidence type="ECO:0000256" key="31">
    <source>
        <dbReference type="RuleBase" id="RU368050"/>
    </source>
</evidence>
<evidence type="ECO:0000256" key="27">
    <source>
        <dbReference type="ARBA" id="ARBA00048569"/>
    </source>
</evidence>
<comment type="catalytic activity">
    <reaction evidence="31">
        <text>an organic molecule + reduced [NADPH--hemoprotein reductase] + O2 = an alcohol + oxidized [NADPH--hemoprotein reductase] + H2O + H(+)</text>
        <dbReference type="Rhea" id="RHEA:17149"/>
        <dbReference type="Rhea" id="RHEA-COMP:11964"/>
        <dbReference type="Rhea" id="RHEA-COMP:11965"/>
        <dbReference type="ChEBI" id="CHEBI:15377"/>
        <dbReference type="ChEBI" id="CHEBI:15378"/>
        <dbReference type="ChEBI" id="CHEBI:15379"/>
        <dbReference type="ChEBI" id="CHEBI:30879"/>
        <dbReference type="ChEBI" id="CHEBI:57618"/>
        <dbReference type="ChEBI" id="CHEBI:58210"/>
        <dbReference type="ChEBI" id="CHEBI:142491"/>
    </reaction>
    <physiologicalReaction direction="left-to-right" evidence="31">
        <dbReference type="Rhea" id="RHEA:17150"/>
    </physiologicalReaction>
</comment>
<evidence type="ECO:0000256" key="30">
    <source>
        <dbReference type="RuleBase" id="RU000461"/>
    </source>
</evidence>
<comment type="cofactor">
    <cofactor evidence="1 29 31">
        <name>heme</name>
        <dbReference type="ChEBI" id="CHEBI:30413"/>
    </cofactor>
</comment>
<keyword evidence="18 30" id="KW-0503">Monooxygenase</keyword>
<dbReference type="PRINTS" id="PR00463">
    <property type="entry name" value="EP450I"/>
</dbReference>
<evidence type="ECO:0000256" key="20">
    <source>
        <dbReference type="ARBA" id="ARBA00023128"/>
    </source>
</evidence>
<evidence type="ECO:0000256" key="28">
    <source>
        <dbReference type="ARBA" id="ARBA00048820"/>
    </source>
</evidence>
<evidence type="ECO:0000313" key="32">
    <source>
        <dbReference type="Ensembl" id="ENSCCNP00000022766.1"/>
    </source>
</evidence>
<accession>A0A8C0ZVW2</accession>
<dbReference type="AlphaFoldDB" id="A0A8C0ZVW2"/>
<evidence type="ECO:0000256" key="6">
    <source>
        <dbReference type="ARBA" id="ARBA00012109"/>
    </source>
</evidence>
<comment type="similarity">
    <text evidence="4 30">Belongs to the cytochrome P450 family.</text>
</comment>
<dbReference type="GO" id="GO:0005743">
    <property type="term" value="C:mitochondrial inner membrane"/>
    <property type="evidence" value="ECO:0007669"/>
    <property type="project" value="UniProtKB-SubCell"/>
</dbReference>
<dbReference type="EC" id="1.14.13.n7" evidence="7 31"/>
<dbReference type="Ensembl" id="ENSCCNT00000029141.1">
    <property type="protein sequence ID" value="ENSCCNP00000022766.1"/>
    <property type="gene ID" value="ENSCCNG00000022331.1"/>
</dbReference>
<evidence type="ECO:0000256" key="9">
    <source>
        <dbReference type="ARBA" id="ARBA00022617"/>
    </source>
</evidence>
<evidence type="ECO:0000256" key="29">
    <source>
        <dbReference type="PIRSR" id="PIRSR602401-1"/>
    </source>
</evidence>
<dbReference type="GO" id="GO:0006805">
    <property type="term" value="P:xenobiotic metabolic process"/>
    <property type="evidence" value="ECO:0007669"/>
    <property type="project" value="TreeGrafter"/>
</dbReference>
<proteinExistence type="inferred from homology"/>
<keyword evidence="12 31" id="KW-0256">Endoplasmic reticulum</keyword>
<evidence type="ECO:0000256" key="12">
    <source>
        <dbReference type="ARBA" id="ARBA00022824"/>
    </source>
</evidence>
<dbReference type="GO" id="GO:0008392">
    <property type="term" value="F:arachidonate epoxygenase activity"/>
    <property type="evidence" value="ECO:0007669"/>
    <property type="project" value="TreeGrafter"/>
</dbReference>
<comment type="pathway">
    <text evidence="3 31">Lipid metabolism; fatty acid metabolism.</text>
</comment>
<keyword evidence="17 29" id="KW-0408">Iron</keyword>
<comment type="subcellular location">
    <subcellularLocation>
        <location evidence="31">Endoplasmic reticulum membrane</location>
        <topology evidence="31">Peripheral membrane protein</topology>
    </subcellularLocation>
    <subcellularLocation>
        <location evidence="2 31">Microsome membrane</location>
        <topology evidence="2 31">Peripheral membrane protein</topology>
    </subcellularLocation>
    <subcellularLocation>
        <location evidence="31">Mitochondrion inner membrane</location>
        <topology evidence="31">Peripheral membrane protein</topology>
    </subcellularLocation>
</comment>
<evidence type="ECO:0000256" key="14">
    <source>
        <dbReference type="ARBA" id="ARBA00022848"/>
    </source>
</evidence>
<evidence type="ECO:0000256" key="5">
    <source>
        <dbReference type="ARBA" id="ARBA00011772"/>
    </source>
</evidence>
<dbReference type="UniPathway" id="UPA00199"/>
<keyword evidence="21" id="KW-0472">Membrane</keyword>
<keyword evidence="11 31" id="KW-0999">Mitochondrion inner membrane</keyword>
<evidence type="ECO:0000256" key="22">
    <source>
        <dbReference type="ARBA" id="ARBA00045616"/>
    </source>
</evidence>
<evidence type="ECO:0000256" key="1">
    <source>
        <dbReference type="ARBA" id="ARBA00001971"/>
    </source>
</evidence>
<dbReference type="InterPro" id="IPR002401">
    <property type="entry name" value="Cyt_P450_E_grp-I"/>
</dbReference>
<dbReference type="PRINTS" id="PR01687">
    <property type="entry name" value="EP450ICYP2E"/>
</dbReference>
<dbReference type="InterPro" id="IPR036396">
    <property type="entry name" value="Cyt_P450_sf"/>
</dbReference>
<comment type="subunit">
    <text evidence="5 31">Interacts with chaperones HSP70 and HSP90; this interaction is required for initial targeting to mitochondria.</text>
</comment>
<dbReference type="GO" id="GO:0019373">
    <property type="term" value="P:epoxygenase P450 pathway"/>
    <property type="evidence" value="ECO:0007669"/>
    <property type="project" value="TreeGrafter"/>
</dbReference>
<comment type="activity regulation">
    <text evidence="31">The omega-1 hydroxylase activity is stimulated by cytochrome b5.</text>
</comment>
<dbReference type="FunFam" id="1.10.630.10:FF:000238">
    <property type="entry name" value="Cytochrome P450 2A6"/>
    <property type="match status" value="1"/>
</dbReference>
<evidence type="ECO:0000256" key="26">
    <source>
        <dbReference type="ARBA" id="ARBA00048320"/>
    </source>
</evidence>
<evidence type="ECO:0000256" key="24">
    <source>
        <dbReference type="ARBA" id="ARBA00048031"/>
    </source>
</evidence>
<dbReference type="PRINTS" id="PR00385">
    <property type="entry name" value="P450"/>
</dbReference>
<evidence type="ECO:0000256" key="15">
    <source>
        <dbReference type="ARBA" id="ARBA00022857"/>
    </source>
</evidence>
<dbReference type="GO" id="GO:0005789">
    <property type="term" value="C:endoplasmic reticulum membrane"/>
    <property type="evidence" value="ECO:0007669"/>
    <property type="project" value="UniProtKB-SubCell"/>
</dbReference>
<evidence type="ECO:0000256" key="25">
    <source>
        <dbReference type="ARBA" id="ARBA00048272"/>
    </source>
</evidence>
<dbReference type="SUPFAM" id="SSF48264">
    <property type="entry name" value="Cytochrome P450"/>
    <property type="match status" value="1"/>
</dbReference>
<comment type="catalytic activity">
    <reaction evidence="27 31">
        <text>dodecanoate + reduced [NADPH--hemoprotein reductase] + O2 = 11-hydroxydodecanoate + oxidized [NADPH--hemoprotein reductase] + H2O + H(+)</text>
        <dbReference type="Rhea" id="RHEA:39751"/>
        <dbReference type="Rhea" id="RHEA-COMP:11964"/>
        <dbReference type="Rhea" id="RHEA-COMP:11965"/>
        <dbReference type="ChEBI" id="CHEBI:15377"/>
        <dbReference type="ChEBI" id="CHEBI:15378"/>
        <dbReference type="ChEBI" id="CHEBI:15379"/>
        <dbReference type="ChEBI" id="CHEBI:18262"/>
        <dbReference type="ChEBI" id="CHEBI:57618"/>
        <dbReference type="ChEBI" id="CHEBI:58210"/>
        <dbReference type="ChEBI" id="CHEBI:76628"/>
    </reaction>
    <physiologicalReaction direction="left-to-right" evidence="27 31">
        <dbReference type="Rhea" id="RHEA:39752"/>
    </physiologicalReaction>
</comment>
<keyword evidence="13 31" id="KW-0276">Fatty acid metabolism</keyword>
<dbReference type="GO" id="GO:0051879">
    <property type="term" value="F:Hsp90 protein binding"/>
    <property type="evidence" value="ECO:0007669"/>
    <property type="project" value="UniProtKB-UniRule"/>
</dbReference>
<dbReference type="PANTHER" id="PTHR24300">
    <property type="entry name" value="CYTOCHROME P450 508A4-RELATED"/>
    <property type="match status" value="1"/>
</dbReference>
<dbReference type="PANTHER" id="PTHR24300:SF356">
    <property type="entry name" value="CYTOCHROME P450 2E1"/>
    <property type="match status" value="1"/>
</dbReference>
<dbReference type="Gene3D" id="1.10.630.10">
    <property type="entry name" value="Cytochrome P450"/>
    <property type="match status" value="2"/>
</dbReference>
<dbReference type="GO" id="GO:0020037">
    <property type="term" value="F:heme binding"/>
    <property type="evidence" value="ECO:0007669"/>
    <property type="project" value="UniProtKB-UniRule"/>
</dbReference>
<evidence type="ECO:0000256" key="11">
    <source>
        <dbReference type="ARBA" id="ARBA00022792"/>
    </source>
</evidence>
<keyword evidence="15 31" id="KW-0521">NADP</keyword>
<evidence type="ECO:0000256" key="8">
    <source>
        <dbReference type="ARBA" id="ARBA00013837"/>
    </source>
</evidence>
<evidence type="ECO:0000256" key="18">
    <source>
        <dbReference type="ARBA" id="ARBA00023033"/>
    </source>
</evidence>
<sequence>MAALGITIALLVWVAILLLISFWKQIHSSWNLPPGPFPLPIFGNFFQVDLKDIPKSFAKLAERYGPVFTLHMGGRPVVVLHGYKAVKEVLLNHKNDFSGRGEIPVFEGHKDKGVIFNNGPTWRDVRRFSLTTLRDYGMGKQGNEARIQREAYFLVEELRKTQEKLHEEINRVIGPSRIPAVKDRLEMPYMDAVVHEIQRFISLVPSNLPHEATRDTMFQGYRIPKGTVVIPTLDSVLYDNQEFPEPEKFKPDHFLNENGKFKYSDYFKAFSAGKRVCVGEGLARMELFLLLSAILQHFNLKSLVEPKDIDLSPIAIGFGRTPPHYKLCVVSRS</sequence>